<proteinExistence type="predicted"/>
<keyword evidence="1" id="KW-0677">Repeat</keyword>
<comment type="caution">
    <text evidence="5">The sequence shown here is derived from an EMBL/GenBank/DDBJ whole genome shotgun (WGS) entry which is preliminary data.</text>
</comment>
<evidence type="ECO:0000256" key="3">
    <source>
        <dbReference type="SAM" id="MobiDB-lite"/>
    </source>
</evidence>
<evidence type="ECO:0000256" key="4">
    <source>
        <dbReference type="SAM" id="Phobius"/>
    </source>
</evidence>
<protein>
    <submittedName>
        <fullName evidence="5">Tetratricopeptide repeat protein</fullName>
    </submittedName>
</protein>
<feature type="transmembrane region" description="Helical" evidence="4">
    <location>
        <begin position="92"/>
        <end position="109"/>
    </location>
</feature>
<dbReference type="SUPFAM" id="SSF48452">
    <property type="entry name" value="TPR-like"/>
    <property type="match status" value="1"/>
</dbReference>
<accession>A0A5N0TDG6</accession>
<dbReference type="InterPro" id="IPR011990">
    <property type="entry name" value="TPR-like_helical_dom_sf"/>
</dbReference>
<reference evidence="5 6" key="1">
    <citation type="submission" date="2019-09" db="EMBL/GenBank/DDBJ databases">
        <title>Wenzhouxiangella sp. Genome sequencing and assembly.</title>
        <authorList>
            <person name="Zhang R."/>
        </authorList>
    </citation>
    <scope>NUCLEOTIDE SEQUENCE [LARGE SCALE GENOMIC DNA]</scope>
    <source>
        <strain evidence="5 6">W260</strain>
    </source>
</reference>
<evidence type="ECO:0000256" key="1">
    <source>
        <dbReference type="ARBA" id="ARBA00022737"/>
    </source>
</evidence>
<dbReference type="Gene3D" id="1.25.40.10">
    <property type="entry name" value="Tetratricopeptide repeat domain"/>
    <property type="match status" value="1"/>
</dbReference>
<evidence type="ECO:0000256" key="2">
    <source>
        <dbReference type="ARBA" id="ARBA00022803"/>
    </source>
</evidence>
<evidence type="ECO:0000313" key="5">
    <source>
        <dbReference type="EMBL" id="KAA9131339.1"/>
    </source>
</evidence>
<keyword evidence="2" id="KW-0802">TPR repeat</keyword>
<dbReference type="EMBL" id="VYXP01000005">
    <property type="protein sequence ID" value="KAA9131339.1"/>
    <property type="molecule type" value="Genomic_DNA"/>
</dbReference>
<name>A0A5N0TDG6_9GAMM</name>
<dbReference type="InterPro" id="IPR051685">
    <property type="entry name" value="Ycf3/AcsC/BcsC/TPR_MFPF"/>
</dbReference>
<dbReference type="PANTHER" id="PTHR44943">
    <property type="entry name" value="CELLULOSE SYNTHASE OPERON PROTEIN C"/>
    <property type="match status" value="1"/>
</dbReference>
<dbReference type="RefSeq" id="WP_150863989.1">
    <property type="nucleotide sequence ID" value="NZ_VYXP01000005.1"/>
</dbReference>
<feature type="transmembrane region" description="Helical" evidence="4">
    <location>
        <begin position="43"/>
        <end position="65"/>
    </location>
</feature>
<dbReference type="PANTHER" id="PTHR44943:SF5">
    <property type="entry name" value="BLL7697 PROTEIN"/>
    <property type="match status" value="1"/>
</dbReference>
<feature type="region of interest" description="Disordered" evidence="3">
    <location>
        <begin position="119"/>
        <end position="146"/>
    </location>
</feature>
<organism evidence="5 6">
    <name type="scientific">Marinihelvus fidelis</name>
    <dbReference type="NCBI Taxonomy" id="2613842"/>
    <lineage>
        <taxon>Bacteria</taxon>
        <taxon>Pseudomonadati</taxon>
        <taxon>Pseudomonadota</taxon>
        <taxon>Gammaproteobacteria</taxon>
        <taxon>Chromatiales</taxon>
        <taxon>Wenzhouxiangellaceae</taxon>
        <taxon>Marinihelvus</taxon>
    </lineage>
</organism>
<evidence type="ECO:0000313" key="6">
    <source>
        <dbReference type="Proteomes" id="UP000325372"/>
    </source>
</evidence>
<dbReference type="Gene3D" id="3.40.50.10070">
    <property type="entry name" value="TolB, N-terminal domain"/>
    <property type="match status" value="1"/>
</dbReference>
<gene>
    <name evidence="5" type="ORF">F3N42_08430</name>
</gene>
<feature type="transmembrane region" description="Helical" evidence="4">
    <location>
        <begin position="12"/>
        <end position="31"/>
    </location>
</feature>
<dbReference type="Proteomes" id="UP000325372">
    <property type="component" value="Unassembled WGS sequence"/>
</dbReference>
<dbReference type="AlphaFoldDB" id="A0A5N0TDG6"/>
<sequence length="743" mass="82777">MALLEELKRRNVFRVGIAYAVGAWLLLQFTEVLSELLDLPPEIGPIVVTLVAIGFPIALFFAWAFELTPEGIKRESEVTRETSITRQTGRKLDRAIIGMLVLVAAYFIWESRFAERSEPQSIPVADEGAPTAPDTPPPAGASAAPATQPNSIAVLPFDNRSRVADDEFFVDGIHDDLLTNLARIGGLKVISRTSVAGYRGTAKRIPEIARELGVATVMEGAVQRSGDTVRINVQLIDAATDEHLWAEIFDRQLTADNLFAIQTEISERIAGALQAELSPAETQRLETRPTNDLAAYNAYLRGRQLMRSRRSDDLAAALEEFRRATTLDPEFALAWVGVADSANLSKSYGTLAFTEAVDIQKDASARALNLDPELGEAHLARASLLEDIGEDPQADYERAIELSPGYATAYHWYAIWLDDHTERIPEATRMLERALELDPLSSIIRRAYAGTLTQAGRYEDAQRQLDELLTMDPEFVPAIGGQALLQGIAGDIDERILTLRRIIELDPNNLGMYLGLLWSYIDIGQYEAIADLRAQMVEIDEDSLNVAWLDAIRTMGNGNPAGALEQIKWIGSQMGEPPFIRQIEAMLHAQQGDPQATRAAFDAYSSDYFSRETWRGPITRNPQDACIAGWSMLHTGDTALGQELIEATITFVEDELPEYVDHAANWGIEWCYVIRGDLDSALQVVETRFRHGHFQFWHMYHRFPLMAPLVREPRFAELDRRVEAILTDQREHLAQIDAEDAGP</sequence>
<keyword evidence="6" id="KW-1185">Reference proteome</keyword>
<keyword evidence="4" id="KW-1133">Transmembrane helix</keyword>
<keyword evidence="4" id="KW-0472">Membrane</keyword>
<keyword evidence="4" id="KW-0812">Transmembrane</keyword>
<dbReference type="Pfam" id="PF14559">
    <property type="entry name" value="TPR_19"/>
    <property type="match status" value="1"/>
</dbReference>